<accession>A0AC60P0X7</accession>
<evidence type="ECO:0000313" key="2">
    <source>
        <dbReference type="Proteomes" id="UP000805193"/>
    </source>
</evidence>
<gene>
    <name evidence="1" type="ORF">HPB47_009762</name>
</gene>
<reference evidence="1 2" key="1">
    <citation type="journal article" date="2020" name="Cell">
        <title>Large-Scale Comparative Analyses of Tick Genomes Elucidate Their Genetic Diversity and Vector Capacities.</title>
        <authorList>
            <consortium name="Tick Genome and Microbiome Consortium (TIGMIC)"/>
            <person name="Jia N."/>
            <person name="Wang J."/>
            <person name="Shi W."/>
            <person name="Du L."/>
            <person name="Sun Y."/>
            <person name="Zhan W."/>
            <person name="Jiang J.F."/>
            <person name="Wang Q."/>
            <person name="Zhang B."/>
            <person name="Ji P."/>
            <person name="Bell-Sakyi L."/>
            <person name="Cui X.M."/>
            <person name="Yuan T.T."/>
            <person name="Jiang B.G."/>
            <person name="Yang W.F."/>
            <person name="Lam T.T."/>
            <person name="Chang Q.C."/>
            <person name="Ding S.J."/>
            <person name="Wang X.J."/>
            <person name="Zhu J.G."/>
            <person name="Ruan X.D."/>
            <person name="Zhao L."/>
            <person name="Wei J.T."/>
            <person name="Ye R.Z."/>
            <person name="Que T.C."/>
            <person name="Du C.H."/>
            <person name="Zhou Y.H."/>
            <person name="Cheng J.X."/>
            <person name="Dai P.F."/>
            <person name="Guo W.B."/>
            <person name="Han X.H."/>
            <person name="Huang E.J."/>
            <person name="Li L.F."/>
            <person name="Wei W."/>
            <person name="Gao Y.C."/>
            <person name="Liu J.Z."/>
            <person name="Shao H.Z."/>
            <person name="Wang X."/>
            <person name="Wang C.C."/>
            <person name="Yang T.C."/>
            <person name="Huo Q.B."/>
            <person name="Li W."/>
            <person name="Chen H.Y."/>
            <person name="Chen S.E."/>
            <person name="Zhou L.G."/>
            <person name="Ni X.B."/>
            <person name="Tian J.H."/>
            <person name="Sheng Y."/>
            <person name="Liu T."/>
            <person name="Pan Y.S."/>
            <person name="Xia L.Y."/>
            <person name="Li J."/>
            <person name="Zhao F."/>
            <person name="Cao W.C."/>
        </authorList>
    </citation>
    <scope>NUCLEOTIDE SEQUENCE [LARGE SCALE GENOMIC DNA]</scope>
    <source>
        <strain evidence="1">Iper-2018</strain>
    </source>
</reference>
<protein>
    <submittedName>
        <fullName evidence="1">Uncharacterized protein</fullName>
    </submittedName>
</protein>
<evidence type="ECO:0000313" key="1">
    <source>
        <dbReference type="EMBL" id="KAG0413092.1"/>
    </source>
</evidence>
<proteinExistence type="predicted"/>
<keyword evidence="2" id="KW-1185">Reference proteome</keyword>
<dbReference type="EMBL" id="JABSTQ010011293">
    <property type="protein sequence ID" value="KAG0413092.1"/>
    <property type="molecule type" value="Genomic_DNA"/>
</dbReference>
<comment type="caution">
    <text evidence="1">The sequence shown here is derived from an EMBL/GenBank/DDBJ whole genome shotgun (WGS) entry which is preliminary data.</text>
</comment>
<sequence>MSHGLLRRGDRSCFLVAITYQGSCAYASNTGVSVLRIPSKGPFCFTGWYHHSGIRTLPASFQSAQEGGKNITFRFVTSGVSSSWQRVVYSETRSGTHQIVITVASERLGEYEAFALDDVTLQDGPCTPAPVDGSCDFDWGNACGYSVSNQSKDWALNHWAAVPDTTFRLLRPRDVTVGSYEGGFAIYTPSFGAESSAVMSSPKLKGLGGKQCLRFYYFMPTYSFIFRDDNHTLELDFKCSIDSGFHPGFYCAVDAVQLSDCTRPEGQYRQECDFEQGLCSWRNVRDRFNKLLPWVVHGGSIKSTLRHPSVDHTHGNRTGSYLYISTYNSLKGAEAQLLSDIVISDVKTTHCMSFWYIVAGDKSGSLRVKSIPPGVDPRRDSSSPLWEVGESGFDTWNQGQVAVNAGKRVLLSGVIGSPSTEGYIAVDDVVISSNASCDTLPRTSAATFDGDFIYASLDPSRNALGLTSKPLPRQDQPLCVTFFYHMFAGQEATLSLSVVQSKYGIIPVFQRSGSTAVDRWYSVQRTVDVTAPSNQLCLQSVDMGGPLEVAIGPIRTTLGACDIVSETQGRCDFERDTCGWNVDPAWVREKVNLNLVRSGPEDSMYFLALPVHSVAKSFPVTSPVLEGKPEPQCLEFWYRNAKLQMGALQVDILPEGSKQSQ</sequence>
<name>A0AC60P0X7_IXOPE</name>
<organism evidence="1 2">
    <name type="scientific">Ixodes persulcatus</name>
    <name type="common">Taiga tick</name>
    <dbReference type="NCBI Taxonomy" id="34615"/>
    <lineage>
        <taxon>Eukaryota</taxon>
        <taxon>Metazoa</taxon>
        <taxon>Ecdysozoa</taxon>
        <taxon>Arthropoda</taxon>
        <taxon>Chelicerata</taxon>
        <taxon>Arachnida</taxon>
        <taxon>Acari</taxon>
        <taxon>Parasitiformes</taxon>
        <taxon>Ixodida</taxon>
        <taxon>Ixodoidea</taxon>
        <taxon>Ixodidae</taxon>
        <taxon>Ixodinae</taxon>
        <taxon>Ixodes</taxon>
    </lineage>
</organism>
<feature type="non-terminal residue" evidence="1">
    <location>
        <position position="661"/>
    </location>
</feature>
<dbReference type="Proteomes" id="UP000805193">
    <property type="component" value="Unassembled WGS sequence"/>
</dbReference>